<dbReference type="Pfam" id="PF04002">
    <property type="entry name" value="RadC"/>
    <property type="match status" value="1"/>
</dbReference>
<keyword evidence="2" id="KW-0479">Metal-binding</keyword>
<evidence type="ECO:0000256" key="6">
    <source>
        <dbReference type="RuleBase" id="RU003797"/>
    </source>
</evidence>
<dbReference type="InterPro" id="IPR025657">
    <property type="entry name" value="RadC_JAB"/>
</dbReference>
<name>A0AA42BQ17_9ALTE</name>
<dbReference type="CDD" id="cd08071">
    <property type="entry name" value="MPN_DUF2466"/>
    <property type="match status" value="1"/>
</dbReference>
<keyword evidence="3" id="KW-0378">Hydrolase</keyword>
<comment type="caution">
    <text evidence="8">The sequence shown here is derived from an EMBL/GenBank/DDBJ whole genome shotgun (WGS) entry which is preliminary data.</text>
</comment>
<protein>
    <submittedName>
        <fullName evidence="8">DNA repair protein RadC</fullName>
    </submittedName>
</protein>
<dbReference type="NCBIfam" id="TIGR00608">
    <property type="entry name" value="radc"/>
    <property type="match status" value="1"/>
</dbReference>
<dbReference type="AlphaFoldDB" id="A0AA42BQ17"/>
<dbReference type="GO" id="GO:0008237">
    <property type="term" value="F:metallopeptidase activity"/>
    <property type="evidence" value="ECO:0007669"/>
    <property type="project" value="UniProtKB-KW"/>
</dbReference>
<evidence type="ECO:0000256" key="2">
    <source>
        <dbReference type="ARBA" id="ARBA00022723"/>
    </source>
</evidence>
<dbReference type="PANTHER" id="PTHR30471:SF3">
    <property type="entry name" value="UPF0758 PROTEIN YEES-RELATED"/>
    <property type="match status" value="1"/>
</dbReference>
<accession>A0AA42BQ17</accession>
<dbReference type="SUPFAM" id="SSF102712">
    <property type="entry name" value="JAB1/MPN domain"/>
    <property type="match status" value="1"/>
</dbReference>
<evidence type="ECO:0000313" key="8">
    <source>
        <dbReference type="EMBL" id="MCP3429056.1"/>
    </source>
</evidence>
<dbReference type="SUPFAM" id="SSF47781">
    <property type="entry name" value="RuvA domain 2-like"/>
    <property type="match status" value="1"/>
</dbReference>
<evidence type="ECO:0000256" key="4">
    <source>
        <dbReference type="ARBA" id="ARBA00022833"/>
    </source>
</evidence>
<evidence type="ECO:0000259" key="7">
    <source>
        <dbReference type="PROSITE" id="PS50249"/>
    </source>
</evidence>
<dbReference type="InterPro" id="IPR001405">
    <property type="entry name" value="UPF0758"/>
</dbReference>
<proteinExistence type="inferred from homology"/>
<dbReference type="InterPro" id="IPR046778">
    <property type="entry name" value="UPF0758_N"/>
</dbReference>
<reference evidence="8" key="1">
    <citation type="submission" date="2022-07" db="EMBL/GenBank/DDBJ databases">
        <title>Characterization of the Novel Bacterium Alteromonas immobilis LMIT006 and Alteromonas gregis LMIT007.</title>
        <authorList>
            <person name="Lin X."/>
        </authorList>
    </citation>
    <scope>NUCLEOTIDE SEQUENCE</scope>
    <source>
        <strain evidence="8">LMIT007</strain>
    </source>
</reference>
<keyword evidence="9" id="KW-1185">Reference proteome</keyword>
<dbReference type="InterPro" id="IPR020891">
    <property type="entry name" value="UPF0758_CS"/>
</dbReference>
<dbReference type="Gene3D" id="3.40.140.10">
    <property type="entry name" value="Cytidine Deaminase, domain 2"/>
    <property type="match status" value="1"/>
</dbReference>
<dbReference type="PANTHER" id="PTHR30471">
    <property type="entry name" value="DNA REPAIR PROTEIN RADC"/>
    <property type="match status" value="1"/>
</dbReference>
<evidence type="ECO:0000313" key="9">
    <source>
        <dbReference type="Proteomes" id="UP001165413"/>
    </source>
</evidence>
<dbReference type="PROSITE" id="PS50249">
    <property type="entry name" value="MPN"/>
    <property type="match status" value="1"/>
</dbReference>
<dbReference type="EMBL" id="JANATA010000014">
    <property type="protein sequence ID" value="MCP3429056.1"/>
    <property type="molecule type" value="Genomic_DNA"/>
</dbReference>
<dbReference type="NCBIfam" id="NF000642">
    <property type="entry name" value="PRK00024.1"/>
    <property type="match status" value="1"/>
</dbReference>
<evidence type="ECO:0000256" key="1">
    <source>
        <dbReference type="ARBA" id="ARBA00022670"/>
    </source>
</evidence>
<organism evidence="8 9">
    <name type="scientific">Opacimonas viscosa</name>
    <dbReference type="NCBI Taxonomy" id="2961944"/>
    <lineage>
        <taxon>Bacteria</taxon>
        <taxon>Pseudomonadati</taxon>
        <taxon>Pseudomonadota</taxon>
        <taxon>Gammaproteobacteria</taxon>
        <taxon>Alteromonadales</taxon>
        <taxon>Alteromonadaceae</taxon>
        <taxon>Opacimonas</taxon>
    </lineage>
</organism>
<keyword evidence="1" id="KW-0645">Protease</keyword>
<feature type="domain" description="MPN" evidence="7">
    <location>
        <begin position="87"/>
        <end position="209"/>
    </location>
</feature>
<dbReference type="GO" id="GO:0006508">
    <property type="term" value="P:proteolysis"/>
    <property type="evidence" value="ECO:0007669"/>
    <property type="project" value="UniProtKB-KW"/>
</dbReference>
<dbReference type="PROSITE" id="PS01302">
    <property type="entry name" value="UPF0758"/>
    <property type="match status" value="1"/>
</dbReference>
<keyword evidence="5" id="KW-0482">Metalloprotease</keyword>
<dbReference type="GO" id="GO:0046872">
    <property type="term" value="F:metal ion binding"/>
    <property type="evidence" value="ECO:0007669"/>
    <property type="project" value="UniProtKB-KW"/>
</dbReference>
<comment type="similarity">
    <text evidence="6">Belongs to the UPF0758 family.</text>
</comment>
<gene>
    <name evidence="8" type="primary">radC</name>
    <name evidence="8" type="ORF">NLF92_08880</name>
</gene>
<dbReference type="Proteomes" id="UP001165413">
    <property type="component" value="Unassembled WGS sequence"/>
</dbReference>
<dbReference type="RefSeq" id="WP_254100967.1">
    <property type="nucleotide sequence ID" value="NZ_JANATA010000014.1"/>
</dbReference>
<keyword evidence="4" id="KW-0862">Zinc</keyword>
<dbReference type="Pfam" id="PF20582">
    <property type="entry name" value="UPF0758_N"/>
    <property type="match status" value="1"/>
</dbReference>
<sequence>MSRTLGVENLSDKKLLAQVIRHRLSESLAEDLAAELLAKFGSIYAVFNAPKEAFCEIHGLGPSRYFMLQSMLELHKRTLQQAIQRQTLDCSETTAKFLATHLQHHQSECFAVILLNAQNEFLAFKELFRGTISSAPVFPREIVRHVMIYNAANVILAHNHPSGHAEPSECDKMITQRVKDALALIDVRVLDHFVIGVGQTVSFAQRGLI</sequence>
<evidence type="ECO:0000256" key="3">
    <source>
        <dbReference type="ARBA" id="ARBA00022801"/>
    </source>
</evidence>
<dbReference type="InterPro" id="IPR037518">
    <property type="entry name" value="MPN"/>
</dbReference>
<evidence type="ECO:0000256" key="5">
    <source>
        <dbReference type="ARBA" id="ARBA00023049"/>
    </source>
</evidence>
<dbReference type="InterPro" id="IPR010994">
    <property type="entry name" value="RuvA_2-like"/>
</dbReference>